<dbReference type="Pfam" id="PF00534">
    <property type="entry name" value="Glycos_transf_1"/>
    <property type="match status" value="1"/>
</dbReference>
<evidence type="ECO:0000259" key="4">
    <source>
        <dbReference type="Pfam" id="PF00534"/>
    </source>
</evidence>
<dbReference type="AlphaFoldDB" id="A0A0D8BNC8"/>
<reference evidence="7" key="1">
    <citation type="submission" date="2015-02" db="EMBL/GenBank/DDBJ databases">
        <title>Draft Genome of Frankia sp. CpI1-S.</title>
        <authorList>
            <person name="Oshone R.T."/>
            <person name="Ngom M."/>
            <person name="Ghodhbane-Gtari F."/>
            <person name="Gtari M."/>
            <person name="Morris K."/>
            <person name="Thomas K."/>
            <person name="Sen A."/>
            <person name="Tisa L.S."/>
        </authorList>
    </citation>
    <scope>NUCLEOTIDE SEQUENCE [LARGE SCALE GENOMIC DNA]</scope>
    <source>
        <strain evidence="7">CpI1-S</strain>
    </source>
</reference>
<evidence type="ECO:0000259" key="5">
    <source>
        <dbReference type="Pfam" id="PF13579"/>
    </source>
</evidence>
<evidence type="ECO:0000256" key="3">
    <source>
        <dbReference type="SAM" id="MobiDB-lite"/>
    </source>
</evidence>
<name>A0A0D8BNC8_9ACTN</name>
<feature type="domain" description="Glycosyltransferase subfamily 4-like N-terminal" evidence="5">
    <location>
        <begin position="22"/>
        <end position="207"/>
    </location>
</feature>
<dbReference type="PANTHER" id="PTHR45947:SF3">
    <property type="entry name" value="SULFOQUINOVOSYL TRANSFERASE SQD2"/>
    <property type="match status" value="1"/>
</dbReference>
<comment type="caution">
    <text evidence="6">The sequence shown here is derived from an EMBL/GenBank/DDBJ whole genome shotgun (WGS) entry which is preliminary data.</text>
</comment>
<organism evidence="6 7">
    <name type="scientific">Frankia torreyi</name>
    <dbReference type="NCBI Taxonomy" id="1856"/>
    <lineage>
        <taxon>Bacteria</taxon>
        <taxon>Bacillati</taxon>
        <taxon>Actinomycetota</taxon>
        <taxon>Actinomycetes</taxon>
        <taxon>Frankiales</taxon>
        <taxon>Frankiaceae</taxon>
        <taxon>Frankia</taxon>
    </lineage>
</organism>
<keyword evidence="1" id="KW-0328">Glycosyltransferase</keyword>
<dbReference type="PATRIC" id="fig|1502723.3.peg.271"/>
<dbReference type="Proteomes" id="UP000032545">
    <property type="component" value="Unassembled WGS sequence"/>
</dbReference>
<feature type="region of interest" description="Disordered" evidence="3">
    <location>
        <begin position="421"/>
        <end position="470"/>
    </location>
</feature>
<dbReference type="CDD" id="cd03794">
    <property type="entry name" value="GT4_WbuB-like"/>
    <property type="match status" value="1"/>
</dbReference>
<dbReference type="InterPro" id="IPR028098">
    <property type="entry name" value="Glyco_trans_4-like_N"/>
</dbReference>
<dbReference type="RefSeq" id="WP_044883020.1">
    <property type="nucleotide sequence ID" value="NZ_JYFN01000001.1"/>
</dbReference>
<feature type="domain" description="Glycosyl transferase family 1" evidence="4">
    <location>
        <begin position="224"/>
        <end position="394"/>
    </location>
</feature>
<dbReference type="SUPFAM" id="SSF53756">
    <property type="entry name" value="UDP-Glycosyltransferase/glycogen phosphorylase"/>
    <property type="match status" value="1"/>
</dbReference>
<dbReference type="InterPro" id="IPR001296">
    <property type="entry name" value="Glyco_trans_1"/>
</dbReference>
<keyword evidence="7" id="KW-1185">Reference proteome</keyword>
<protein>
    <submittedName>
        <fullName evidence="6">Glycosyltransferase</fullName>
    </submittedName>
</protein>
<evidence type="ECO:0000313" key="7">
    <source>
        <dbReference type="Proteomes" id="UP000032545"/>
    </source>
</evidence>
<gene>
    <name evidence="6" type="ORF">FF36_00246</name>
</gene>
<dbReference type="InterPro" id="IPR050194">
    <property type="entry name" value="Glycosyltransferase_grp1"/>
</dbReference>
<dbReference type="OrthoDB" id="3180470at2"/>
<dbReference type="EMBL" id="JYFN01000001">
    <property type="protein sequence ID" value="KJE25630.1"/>
    <property type="molecule type" value="Genomic_DNA"/>
</dbReference>
<dbReference type="GO" id="GO:1901137">
    <property type="term" value="P:carbohydrate derivative biosynthetic process"/>
    <property type="evidence" value="ECO:0007669"/>
    <property type="project" value="UniProtKB-ARBA"/>
</dbReference>
<dbReference type="GO" id="GO:0016758">
    <property type="term" value="F:hexosyltransferase activity"/>
    <property type="evidence" value="ECO:0007669"/>
    <property type="project" value="TreeGrafter"/>
</dbReference>
<keyword evidence="2 6" id="KW-0808">Transferase</keyword>
<sequence>MSPLPGRRVLVVTHYFPPEIGAPQARLSETARAWAADGLDVTVLTGMPNHPTGVIPPEYHGAWLRTERVDGYRVVRTRLYATPNEGVVRKTLSHLSFMVSSVLLGGWRTGPCDVVVVSSPTFFPLGSAWLLARLRRARLVVEVRDLWPAIFEQLGVITDPRVLGLLERLELAAYRAADAVVTVTEGFRDDIVRRGIAADKVHVVRNGVDLDRFHPDTVAPVGLRARLGAPGGETLVLYIGAHGISHGLTAVADAAALLDDARLDDARIRFAFVGEGADKRRLAEHVRGLGLTNTVLHDGVPREQVPGVIAAADLCVVPLRDVPMFDTFIPSKMFELLAAGRPVIGAVRGEAARILTAAGQVVVPPEDPAALAAAVAHLAADPERRARMGRAGRAHVERHFDRDELARYYRRLLFDRATADRATAGRADSDGRTPGVPDPTVPAQRVATPAPDHDPAGQQTALTPGSEALA</sequence>
<accession>A0A0D8BNC8</accession>
<dbReference type="Gene3D" id="3.40.50.2000">
    <property type="entry name" value="Glycogen Phosphorylase B"/>
    <property type="match status" value="2"/>
</dbReference>
<evidence type="ECO:0000256" key="2">
    <source>
        <dbReference type="ARBA" id="ARBA00022679"/>
    </source>
</evidence>
<proteinExistence type="predicted"/>
<reference evidence="6 7" key="2">
    <citation type="journal article" date="2016" name="Genome Announc.">
        <title>Permanent Draft Genome Sequences for Two Variants of Frankia sp. Strain CpI1, the First Frankia Strain Isolated from Root Nodules of Comptonia peregrina.</title>
        <authorList>
            <person name="Oshone R."/>
            <person name="Hurst S.G.IV."/>
            <person name="Abebe-Akele F."/>
            <person name="Simpson S."/>
            <person name="Morris K."/>
            <person name="Thomas W.K."/>
            <person name="Tisa L.S."/>
        </authorList>
    </citation>
    <scope>NUCLEOTIDE SEQUENCE [LARGE SCALE GENOMIC DNA]</scope>
    <source>
        <strain evidence="7">CpI1-S</strain>
    </source>
</reference>
<evidence type="ECO:0000313" key="6">
    <source>
        <dbReference type="EMBL" id="KJE25630.1"/>
    </source>
</evidence>
<dbReference type="PANTHER" id="PTHR45947">
    <property type="entry name" value="SULFOQUINOVOSYL TRANSFERASE SQD2"/>
    <property type="match status" value="1"/>
</dbReference>
<dbReference type="Pfam" id="PF13579">
    <property type="entry name" value="Glyco_trans_4_4"/>
    <property type="match status" value="1"/>
</dbReference>
<evidence type="ECO:0000256" key="1">
    <source>
        <dbReference type="ARBA" id="ARBA00022676"/>
    </source>
</evidence>